<evidence type="ECO:0000313" key="2">
    <source>
        <dbReference type="EMBL" id="MBK1855036.1"/>
    </source>
</evidence>
<evidence type="ECO:0000256" key="1">
    <source>
        <dbReference type="SAM" id="SignalP"/>
    </source>
</evidence>
<keyword evidence="3" id="KW-1185">Reference proteome</keyword>
<sequence length="285" mass="29111">MKKDNIRNLLLITTSALMCSSPLYGSLVIYEPFDDLDDPLTGNSTGLGLDGTWATNDNAFEVAGGLTYGSLVVSGGSAKRTADARAGASASISSSALSGTGLLDDGATLWFSVLVGADPSLGSNDRWVMSLGTGTIHSGNVGMSGSGSGIGFVINGSNGGALSATTWSGGDETLEDSTTNMLTAGETSLIVGKITWGIGGSDDTIDLFVVGTDLTLPALADSSGSAALDQSTFDTLAFAGKDQTQFDEIRFGTSYDEVVVTAIPEPSSSTFVGLTGFALLLRRRR</sequence>
<proteinExistence type="predicted"/>
<dbReference type="AlphaFoldDB" id="A0AAE2SEV3"/>
<dbReference type="Proteomes" id="UP000634206">
    <property type="component" value="Unassembled WGS sequence"/>
</dbReference>
<organism evidence="2 3">
    <name type="scientific">Oceaniferula flava</name>
    <dbReference type="NCBI Taxonomy" id="2800421"/>
    <lineage>
        <taxon>Bacteria</taxon>
        <taxon>Pseudomonadati</taxon>
        <taxon>Verrucomicrobiota</taxon>
        <taxon>Verrucomicrobiia</taxon>
        <taxon>Verrucomicrobiales</taxon>
        <taxon>Verrucomicrobiaceae</taxon>
        <taxon>Oceaniferula</taxon>
    </lineage>
</organism>
<protein>
    <recommendedName>
        <fullName evidence="4">PEP-CTERM protein-sorting domain-containing protein</fullName>
    </recommendedName>
</protein>
<feature type="chain" id="PRO_5042098612" description="PEP-CTERM protein-sorting domain-containing protein" evidence="1">
    <location>
        <begin position="26"/>
        <end position="285"/>
    </location>
</feature>
<dbReference type="RefSeq" id="WP_309489649.1">
    <property type="nucleotide sequence ID" value="NZ_JAENIG010000005.1"/>
</dbReference>
<evidence type="ECO:0008006" key="4">
    <source>
        <dbReference type="Google" id="ProtNLM"/>
    </source>
</evidence>
<reference evidence="2" key="1">
    <citation type="submission" date="2021-01" db="EMBL/GenBank/DDBJ databases">
        <title>Modified the classification status of verrucomicrobia.</title>
        <authorList>
            <person name="Feng X."/>
        </authorList>
    </citation>
    <scope>NUCLEOTIDE SEQUENCE</scope>
    <source>
        <strain evidence="2">5K15</strain>
    </source>
</reference>
<comment type="caution">
    <text evidence="2">The sequence shown here is derived from an EMBL/GenBank/DDBJ whole genome shotgun (WGS) entry which is preliminary data.</text>
</comment>
<evidence type="ECO:0000313" key="3">
    <source>
        <dbReference type="Proteomes" id="UP000634206"/>
    </source>
</evidence>
<keyword evidence="1" id="KW-0732">Signal</keyword>
<feature type="signal peptide" evidence="1">
    <location>
        <begin position="1"/>
        <end position="25"/>
    </location>
</feature>
<gene>
    <name evidence="2" type="ORF">JIN83_08700</name>
</gene>
<name>A0AAE2SEV3_9BACT</name>
<dbReference type="EMBL" id="JAENIG010000005">
    <property type="protein sequence ID" value="MBK1855036.1"/>
    <property type="molecule type" value="Genomic_DNA"/>
</dbReference>
<accession>A0AAE2SEV3</accession>